<evidence type="ECO:0000256" key="1">
    <source>
        <dbReference type="ARBA" id="ARBA00022729"/>
    </source>
</evidence>
<dbReference type="PANTHER" id="PTHR15337:SF11">
    <property type="entry name" value="THIOREDOXIN DOMAIN-CONTAINING PROTEIN"/>
    <property type="match status" value="1"/>
</dbReference>
<name>A0A1T4XH83_9BACT</name>
<dbReference type="EMBL" id="FUYE01000004">
    <property type="protein sequence ID" value="SKA88495.1"/>
    <property type="molecule type" value="Genomic_DNA"/>
</dbReference>
<evidence type="ECO:0000313" key="7">
    <source>
        <dbReference type="Proteomes" id="UP000190774"/>
    </source>
</evidence>
<feature type="compositionally biased region" description="Pro residues" evidence="3">
    <location>
        <begin position="164"/>
        <end position="174"/>
    </location>
</feature>
<protein>
    <submittedName>
        <fullName evidence="6">Thioredoxin-like</fullName>
    </submittedName>
</protein>
<dbReference type="PROSITE" id="PS00194">
    <property type="entry name" value="THIOREDOXIN_1"/>
    <property type="match status" value="1"/>
</dbReference>
<feature type="region of interest" description="Disordered" evidence="3">
    <location>
        <begin position="151"/>
        <end position="223"/>
    </location>
</feature>
<dbReference type="PROSITE" id="PS51352">
    <property type="entry name" value="THIOREDOXIN_2"/>
    <property type="match status" value="1"/>
</dbReference>
<dbReference type="Pfam" id="PF13899">
    <property type="entry name" value="Thioredoxin_7"/>
    <property type="match status" value="1"/>
</dbReference>
<feature type="compositionally biased region" description="Low complexity" evidence="3">
    <location>
        <begin position="182"/>
        <end position="192"/>
    </location>
</feature>
<keyword evidence="1 4" id="KW-0732">Signal</keyword>
<dbReference type="SUPFAM" id="SSF52833">
    <property type="entry name" value="Thioredoxin-like"/>
    <property type="match status" value="1"/>
</dbReference>
<accession>A0A1T4XH83</accession>
<evidence type="ECO:0000259" key="5">
    <source>
        <dbReference type="PROSITE" id="PS51352"/>
    </source>
</evidence>
<keyword evidence="2" id="KW-0676">Redox-active center</keyword>
<dbReference type="InterPro" id="IPR036249">
    <property type="entry name" value="Thioredoxin-like_sf"/>
</dbReference>
<evidence type="ECO:0000256" key="3">
    <source>
        <dbReference type="SAM" id="MobiDB-lite"/>
    </source>
</evidence>
<gene>
    <name evidence="6" type="ORF">SAMN02745166_01428</name>
</gene>
<dbReference type="Gene3D" id="3.40.30.10">
    <property type="entry name" value="Glutaredoxin"/>
    <property type="match status" value="1"/>
</dbReference>
<feature type="domain" description="Thioredoxin" evidence="5">
    <location>
        <begin position="23"/>
        <end position="149"/>
    </location>
</feature>
<dbReference type="InterPro" id="IPR051099">
    <property type="entry name" value="AGR/TXD"/>
</dbReference>
<evidence type="ECO:0000313" key="6">
    <source>
        <dbReference type="EMBL" id="SKA88495.1"/>
    </source>
</evidence>
<organism evidence="6 7">
    <name type="scientific">Prosthecobacter debontii</name>
    <dbReference type="NCBI Taxonomy" id="48467"/>
    <lineage>
        <taxon>Bacteria</taxon>
        <taxon>Pseudomonadati</taxon>
        <taxon>Verrucomicrobiota</taxon>
        <taxon>Verrucomicrobiia</taxon>
        <taxon>Verrucomicrobiales</taxon>
        <taxon>Verrucomicrobiaceae</taxon>
        <taxon>Prosthecobacter</taxon>
    </lineage>
</organism>
<keyword evidence="7" id="KW-1185">Reference proteome</keyword>
<dbReference type="Proteomes" id="UP000190774">
    <property type="component" value="Unassembled WGS sequence"/>
</dbReference>
<reference evidence="7" key="1">
    <citation type="submission" date="2017-02" db="EMBL/GenBank/DDBJ databases">
        <authorList>
            <person name="Varghese N."/>
            <person name="Submissions S."/>
        </authorList>
    </citation>
    <scope>NUCLEOTIDE SEQUENCE [LARGE SCALE GENOMIC DNA]</scope>
    <source>
        <strain evidence="7">ATCC 700200</strain>
    </source>
</reference>
<dbReference type="PANTHER" id="PTHR15337">
    <property type="entry name" value="ANTERIOR GRADIENT PROTEIN-RELATED"/>
    <property type="match status" value="1"/>
</dbReference>
<dbReference type="RefSeq" id="WP_078812634.1">
    <property type="nucleotide sequence ID" value="NZ_FUYE01000004.1"/>
</dbReference>
<dbReference type="PROSITE" id="PS51257">
    <property type="entry name" value="PROKAR_LIPOPROTEIN"/>
    <property type="match status" value="1"/>
</dbReference>
<feature type="compositionally biased region" description="Pro residues" evidence="3">
    <location>
        <begin position="209"/>
        <end position="223"/>
    </location>
</feature>
<evidence type="ECO:0000256" key="4">
    <source>
        <dbReference type="SAM" id="SignalP"/>
    </source>
</evidence>
<dbReference type="InterPro" id="IPR017937">
    <property type="entry name" value="Thioredoxin_CS"/>
</dbReference>
<evidence type="ECO:0000256" key="2">
    <source>
        <dbReference type="ARBA" id="ARBA00023284"/>
    </source>
</evidence>
<dbReference type="OrthoDB" id="9811036at2"/>
<feature type="signal peptide" evidence="4">
    <location>
        <begin position="1"/>
        <end position="20"/>
    </location>
</feature>
<dbReference type="STRING" id="48467.SAMN02745166_01428"/>
<feature type="chain" id="PRO_5012798082" evidence="4">
    <location>
        <begin position="21"/>
        <end position="223"/>
    </location>
</feature>
<dbReference type="AlphaFoldDB" id="A0A1T4XH83"/>
<sequence length="223" mass="23315">MKNPLALLLPFALLATSCDAKNEPEKAVKPSVTFPAGSPSFGLNYQAALDLGKKANKPIVLVFSAKWCVPCQSMKKSVYPSKEVTPLHDKFVWAYLDIDEEANASAAQKYNVDIIPHIQFLSPQGKELGSSVGGTSAREFAGILGTVLSKAYPGKTTPTQVPEPGTPRPKPKSPATPNLPKASPASDASASDSHTKSGETTGSINEIPPATPVTPPAGPTPAN</sequence>
<proteinExistence type="predicted"/>
<dbReference type="InterPro" id="IPR013766">
    <property type="entry name" value="Thioredoxin_domain"/>
</dbReference>